<feature type="compositionally biased region" description="Basic and acidic residues" evidence="5">
    <location>
        <begin position="1168"/>
        <end position="1199"/>
    </location>
</feature>
<dbReference type="Pfam" id="PF06512">
    <property type="entry name" value="Na_trans_assoc"/>
    <property type="match status" value="1"/>
</dbReference>
<feature type="transmembrane region" description="Helical" evidence="6">
    <location>
        <begin position="654"/>
        <end position="672"/>
    </location>
</feature>
<feature type="compositionally biased region" description="Basic and acidic residues" evidence="5">
    <location>
        <begin position="28"/>
        <end position="61"/>
    </location>
</feature>
<feature type="transmembrane region" description="Helical" evidence="6">
    <location>
        <begin position="1054"/>
        <end position="1074"/>
    </location>
</feature>
<feature type="domain" description="Voltage-gated Na+ ion channel cytoplasmic" evidence="9">
    <location>
        <begin position="461"/>
        <end position="602"/>
    </location>
</feature>
<dbReference type="GO" id="GO:0086010">
    <property type="term" value="P:membrane depolarization during action potential"/>
    <property type="evidence" value="ECO:0007669"/>
    <property type="project" value="TreeGrafter"/>
</dbReference>
<proteinExistence type="predicted"/>
<evidence type="ECO:0000313" key="11">
    <source>
        <dbReference type="Proteomes" id="UP000298787"/>
    </source>
</evidence>
<feature type="domain" description="Ion transport" evidence="7">
    <location>
        <begin position="921"/>
        <end position="1134"/>
    </location>
</feature>
<keyword evidence="10" id="KW-0406">Ion transport</keyword>
<dbReference type="GO" id="GO:0001518">
    <property type="term" value="C:voltage-gated sodium channel complex"/>
    <property type="evidence" value="ECO:0007669"/>
    <property type="project" value="InterPro"/>
</dbReference>
<dbReference type="STRING" id="240159.A0A4U5USP4"/>
<reference evidence="10 11" key="1">
    <citation type="submission" date="2019-01" db="EMBL/GenBank/DDBJ databases">
        <title>Genome Assembly of Collichthys lucidus.</title>
        <authorList>
            <person name="Cai M."/>
            <person name="Xiao S."/>
        </authorList>
    </citation>
    <scope>NUCLEOTIDE SEQUENCE [LARGE SCALE GENOMIC DNA]</scope>
    <source>
        <strain evidence="10">JT15FE1705JMU</strain>
        <tissue evidence="10">Muscle</tissue>
    </source>
</reference>
<feature type="transmembrane region" description="Helical" evidence="6">
    <location>
        <begin position="923"/>
        <end position="941"/>
    </location>
</feature>
<feature type="domain" description="Sodium ion transport-associated" evidence="8">
    <location>
        <begin position="714"/>
        <end position="916"/>
    </location>
</feature>
<feature type="region of interest" description="Disordered" evidence="5">
    <location>
        <begin position="833"/>
        <end position="859"/>
    </location>
</feature>
<feature type="transmembrane region" description="Helical" evidence="6">
    <location>
        <begin position="962"/>
        <end position="981"/>
    </location>
</feature>
<dbReference type="Proteomes" id="UP000298787">
    <property type="component" value="Chromosome 10"/>
</dbReference>
<feature type="transmembrane region" description="Helical" evidence="6">
    <location>
        <begin position="684"/>
        <end position="703"/>
    </location>
</feature>
<evidence type="ECO:0000259" key="7">
    <source>
        <dbReference type="Pfam" id="PF00520"/>
    </source>
</evidence>
<keyword evidence="3 6" id="KW-1133">Transmembrane helix</keyword>
<dbReference type="PANTHER" id="PTHR10037:SF23">
    <property type="entry name" value="SODIUM CHANNEL PROTEIN TYPE 8 SUBUNIT ALPHA"/>
    <property type="match status" value="1"/>
</dbReference>
<dbReference type="EMBL" id="CM014087">
    <property type="protein sequence ID" value="TKS77550.1"/>
    <property type="molecule type" value="Genomic_DNA"/>
</dbReference>
<comment type="subcellular location">
    <subcellularLocation>
        <location evidence="1">Membrane</location>
        <topology evidence="1">Multi-pass membrane protein</topology>
    </subcellularLocation>
</comment>
<dbReference type="Pfam" id="PF00520">
    <property type="entry name" value="Ion_trans"/>
    <property type="match status" value="2"/>
</dbReference>
<evidence type="ECO:0000256" key="2">
    <source>
        <dbReference type="ARBA" id="ARBA00022692"/>
    </source>
</evidence>
<dbReference type="FunFam" id="1.20.120.350:FF:000003">
    <property type="entry name" value="Voltage-dependent sodium channel"/>
    <property type="match status" value="1"/>
</dbReference>
<dbReference type="InterPro" id="IPR008054">
    <property type="entry name" value="Na_channel_a8su"/>
</dbReference>
<evidence type="ECO:0000256" key="5">
    <source>
        <dbReference type="SAM" id="MobiDB-lite"/>
    </source>
</evidence>
<dbReference type="GO" id="GO:0019228">
    <property type="term" value="P:neuronal action potential"/>
    <property type="evidence" value="ECO:0007669"/>
    <property type="project" value="TreeGrafter"/>
</dbReference>
<sequence length="1199" mass="135616">MAAPLIAPPGPDSFKKFTLESLATLELRINEEKNKKPPKQDSSYRDDDDENKPKPNSDLEAGKSLPYIYGDIPKGMVAVPLEDLDPYYLNSQKVYNRVCKPRQCLSSAHVQGVEGIENYFCNSRYITEFVDLGNVSALRTFRVLRALKTISVIPGLKTIVGALIQSVKKLSDVMILTVFCLSVFALIGLQLFMGNLRHKCVIWPINITESHLANGSKGFDWDEYIMNDTNFYFLPGQLDALLCGNSSDSGRCPEGYTCMKAGRNPNYGYTSFDSFGWAFLALFRLMTQDFWENLYMLTLRAAGKTYMIFFVLVIFVGSFYLVNLILAVVAMAYEEQNQATMEEALQKEEEFKAMLEQLKKQQEDAQAAAMATSAGTVSEDAVEDDGGGRLSCSSSETSKLSSKSAKERRNRKKKWRQKEQEKEKGDSEKFVKSESDDGSKRSRFRFPDNRLGRKSSIMNQSLLSIPGSPFLSRHNSKSSIFSFKGRGKDVGSENEFADDEHSTVEECEERRGSLFSPYRRNSYSGFHGKRNSTVDCNGVVSLIGPGPGGRLLPEVKIDKAATDDSPTTEVEVKKKLSGSLMVSVDQLNTSFGRKERANSVMSVITNTLVEELEESQRKCPPCWYKFSNTFLIWECSPMWIKIKEIVNLIVMDPFVDLAITICIVLNTLFMAMEHYPMTPDFEHMLSVGNLVLNLFLALLLSSFSADNLAATDDDGEPNNLQISVMRIKKGVAWTKIKVRILMASLLKKPQMEDEQKPLDDMYDKKLNCIANHTGVDINRDLDYVKNGNGTTSGIGSSVGKYMIDEDHMSFIHNPNLTVCVPIAVGESDFENLNTEDFSSESDNENSKELDETSSSEGSTIDIKPDVEEVVVVETVEEYMEPEACWTDACVAKYKCCDVDITMGWGKSWWFLRKTCYLIVEHNWFETLIIFMILLSSGALAFEDVYIEQRKTIRIILEYADRVFTYIFILEMLLKWVAYGFVKYFTNAWCWLDFFIVDVSIVSLVANALGYSDLGPIKSLRTLRALRPLRALSRFEGMRVVVNALVGAIPSIMNVLLVCLIFWLIFSIMGVNLFAGKYYYCFNETSEEYFPVDVVNNKTQCVALMHQNFTEVRWKNVKINFDNVGAGYLALLQVRHTFTNNKLENGGTNQEKKESTPSTASLPSYDSVTKPDKEKQDDNKEEWARKEKDKNQKDEWESKC</sequence>
<name>A0A4U5USP4_COLLU</name>
<keyword evidence="4 6" id="KW-0472">Membrane</keyword>
<feature type="transmembrane region" description="Helical" evidence="6">
    <location>
        <begin position="267"/>
        <end position="285"/>
    </location>
</feature>
<evidence type="ECO:0000256" key="3">
    <source>
        <dbReference type="ARBA" id="ARBA00022989"/>
    </source>
</evidence>
<feature type="domain" description="Ion transport" evidence="7">
    <location>
        <begin position="131"/>
        <end position="340"/>
    </location>
</feature>
<dbReference type="Gene3D" id="1.10.287.70">
    <property type="match status" value="2"/>
</dbReference>
<feature type="transmembrane region" description="Helical" evidence="6">
    <location>
        <begin position="987"/>
        <end position="1009"/>
    </location>
</feature>
<dbReference type="AlphaFoldDB" id="A0A4U5USP4"/>
<evidence type="ECO:0000259" key="8">
    <source>
        <dbReference type="Pfam" id="PF06512"/>
    </source>
</evidence>
<evidence type="ECO:0000256" key="1">
    <source>
        <dbReference type="ARBA" id="ARBA00004141"/>
    </source>
</evidence>
<accession>A0A4U5USP4</accession>
<dbReference type="InterPro" id="IPR010526">
    <property type="entry name" value="Na_trans_assoc_dom"/>
</dbReference>
<gene>
    <name evidence="10" type="ORF">D9C73_011641</name>
</gene>
<dbReference type="GO" id="GO:0005248">
    <property type="term" value="F:voltage-gated sodium channel activity"/>
    <property type="evidence" value="ECO:0007669"/>
    <property type="project" value="InterPro"/>
</dbReference>
<organism evidence="10 11">
    <name type="scientific">Collichthys lucidus</name>
    <name type="common">Big head croaker</name>
    <name type="synonym">Sciaena lucida</name>
    <dbReference type="NCBI Taxonomy" id="240159"/>
    <lineage>
        <taxon>Eukaryota</taxon>
        <taxon>Metazoa</taxon>
        <taxon>Chordata</taxon>
        <taxon>Craniata</taxon>
        <taxon>Vertebrata</taxon>
        <taxon>Euteleostomi</taxon>
        <taxon>Actinopterygii</taxon>
        <taxon>Neopterygii</taxon>
        <taxon>Teleostei</taxon>
        <taxon>Neoteleostei</taxon>
        <taxon>Acanthomorphata</taxon>
        <taxon>Eupercaria</taxon>
        <taxon>Sciaenidae</taxon>
        <taxon>Collichthys</taxon>
    </lineage>
</organism>
<keyword evidence="2 6" id="KW-0812">Transmembrane</keyword>
<dbReference type="InterPro" id="IPR043203">
    <property type="entry name" value="VGCC_Ca_Na"/>
</dbReference>
<evidence type="ECO:0000256" key="6">
    <source>
        <dbReference type="SAM" id="Phobius"/>
    </source>
</evidence>
<protein>
    <submittedName>
        <fullName evidence="10">Sodium channel protein type 8 subunit alpha</fullName>
    </submittedName>
</protein>
<dbReference type="InterPro" id="IPR027359">
    <property type="entry name" value="Volt_channel_dom_sf"/>
</dbReference>
<keyword evidence="10" id="KW-0813">Transport</keyword>
<dbReference type="InterPro" id="IPR024583">
    <property type="entry name" value="Na_trans_cytopl"/>
</dbReference>
<feature type="compositionally biased region" description="Basic residues" evidence="5">
    <location>
        <begin position="406"/>
        <end position="416"/>
    </location>
</feature>
<dbReference type="SUPFAM" id="SSF81324">
    <property type="entry name" value="Voltage-gated potassium channels"/>
    <property type="match status" value="2"/>
</dbReference>
<keyword evidence="11" id="KW-1185">Reference proteome</keyword>
<feature type="compositionally biased region" description="Polar residues" evidence="5">
    <location>
        <begin position="1155"/>
        <end position="1166"/>
    </location>
</feature>
<feature type="region of interest" description="Disordered" evidence="5">
    <location>
        <begin position="28"/>
        <end position="62"/>
    </location>
</feature>
<feature type="transmembrane region" description="Helical" evidence="6">
    <location>
        <begin position="173"/>
        <end position="193"/>
    </location>
</feature>
<feature type="region of interest" description="Disordered" evidence="5">
    <location>
        <begin position="365"/>
        <end position="451"/>
    </location>
</feature>
<feature type="region of interest" description="Disordered" evidence="5">
    <location>
        <begin position="1141"/>
        <end position="1199"/>
    </location>
</feature>
<dbReference type="Pfam" id="PF11933">
    <property type="entry name" value="Na_trans_cytopl"/>
    <property type="match status" value="1"/>
</dbReference>
<feature type="compositionally biased region" description="Basic and acidic residues" evidence="5">
    <location>
        <begin position="417"/>
        <end position="451"/>
    </location>
</feature>
<evidence type="ECO:0000313" key="10">
    <source>
        <dbReference type="EMBL" id="TKS77550.1"/>
    </source>
</evidence>
<evidence type="ECO:0000259" key="9">
    <source>
        <dbReference type="Pfam" id="PF11933"/>
    </source>
</evidence>
<dbReference type="Gene3D" id="1.20.120.350">
    <property type="entry name" value="Voltage-gated potassium channels. Chain C"/>
    <property type="match status" value="2"/>
</dbReference>
<keyword evidence="10" id="KW-0407">Ion channel</keyword>
<dbReference type="PANTHER" id="PTHR10037">
    <property type="entry name" value="VOLTAGE-GATED CATION CHANNEL CALCIUM AND SODIUM"/>
    <property type="match status" value="1"/>
</dbReference>
<feature type="compositionally biased region" description="Low complexity" evidence="5">
    <location>
        <begin position="391"/>
        <end position="403"/>
    </location>
</feature>
<evidence type="ECO:0000256" key="4">
    <source>
        <dbReference type="ARBA" id="ARBA00023136"/>
    </source>
</evidence>
<dbReference type="PRINTS" id="PR01667">
    <property type="entry name" value="NACHANNEL8"/>
</dbReference>
<dbReference type="InterPro" id="IPR005821">
    <property type="entry name" value="Ion_trans_dom"/>
</dbReference>
<feature type="transmembrane region" description="Helical" evidence="6">
    <location>
        <begin position="306"/>
        <end position="333"/>
    </location>
</feature>